<evidence type="ECO:0000313" key="2">
    <source>
        <dbReference type="Proteomes" id="UP000294576"/>
    </source>
</evidence>
<reference evidence="1 2" key="1">
    <citation type="submission" date="2019-03" db="EMBL/GenBank/DDBJ databases">
        <title>Genomic Encyclopedia of Type Strains, Phase IV (KMG-V): Genome sequencing to study the core and pangenomes of soil and plant-associated prokaryotes.</title>
        <authorList>
            <person name="Whitman W."/>
        </authorList>
    </citation>
    <scope>NUCLEOTIDE SEQUENCE [LARGE SCALE GENOMIC DNA]</scope>
    <source>
        <strain evidence="1 2">Hc14</strain>
    </source>
</reference>
<dbReference type="AlphaFoldDB" id="A0A4R3PYR8"/>
<accession>A0A4R3PYR8</accession>
<organism evidence="1 2">
    <name type="scientific">Rhizobium sullae</name>
    <name type="common">Rhizobium hedysari</name>
    <dbReference type="NCBI Taxonomy" id="50338"/>
    <lineage>
        <taxon>Bacteria</taxon>
        <taxon>Pseudomonadati</taxon>
        <taxon>Pseudomonadota</taxon>
        <taxon>Alphaproteobacteria</taxon>
        <taxon>Hyphomicrobiales</taxon>
        <taxon>Rhizobiaceae</taxon>
        <taxon>Rhizobium/Agrobacterium group</taxon>
        <taxon>Rhizobium</taxon>
    </lineage>
</organism>
<protein>
    <submittedName>
        <fullName evidence="1">Uncharacterized protein</fullName>
    </submittedName>
</protein>
<sequence>MAGIVAEVDGSDLLSIFDKRLECLRARQLSPPPKPGKVEPDIISTRLLLV</sequence>
<gene>
    <name evidence="1" type="ORF">EV132_11310</name>
</gene>
<comment type="caution">
    <text evidence="1">The sequence shown here is derived from an EMBL/GenBank/DDBJ whole genome shotgun (WGS) entry which is preliminary data.</text>
</comment>
<dbReference type="Proteomes" id="UP000294576">
    <property type="component" value="Unassembled WGS sequence"/>
</dbReference>
<evidence type="ECO:0000313" key="1">
    <source>
        <dbReference type="EMBL" id="TCU13027.1"/>
    </source>
</evidence>
<dbReference type="EMBL" id="SMBH01000013">
    <property type="protein sequence ID" value="TCU13027.1"/>
    <property type="molecule type" value="Genomic_DNA"/>
</dbReference>
<proteinExistence type="predicted"/>
<name>A0A4R3PYR8_RHISU</name>